<dbReference type="InterPro" id="IPR012437">
    <property type="entry name" value="DUF1638"/>
</dbReference>
<evidence type="ECO:0000259" key="1">
    <source>
        <dbReference type="Pfam" id="PF07796"/>
    </source>
</evidence>
<dbReference type="Pfam" id="PF07796">
    <property type="entry name" value="DUF1638"/>
    <property type="match status" value="1"/>
</dbReference>
<comment type="caution">
    <text evidence="2">The sequence shown here is derived from an EMBL/GenBank/DDBJ whole genome shotgun (WGS) entry which is preliminary data.</text>
</comment>
<dbReference type="Proteomes" id="UP000267535">
    <property type="component" value="Unassembled WGS sequence"/>
</dbReference>
<organism evidence="2 3">
    <name type="scientific">Amphritea balenae</name>
    <dbReference type="NCBI Taxonomy" id="452629"/>
    <lineage>
        <taxon>Bacteria</taxon>
        <taxon>Pseudomonadati</taxon>
        <taxon>Pseudomonadota</taxon>
        <taxon>Gammaproteobacteria</taxon>
        <taxon>Oceanospirillales</taxon>
        <taxon>Oceanospirillaceae</taxon>
        <taxon>Amphritea</taxon>
    </lineage>
</organism>
<dbReference type="AlphaFoldDB" id="A0A3P1SJF8"/>
<sequence>MQLDVHSEPQAERSRKRACKVPQSIREFSDQRTDASAVVITCSALLREITAISRANGWTHLQTQSISAELHNFPEKIPAAVKQHIDAAKAKGQQVFVAYGDCGTGGLLDAMLEEEGIERIPGAHCYEFFSGGERFNQFHEDEIGTFYLTDFLVRHFDRLVIRGLGLDKKPELEPMYFGHYRKLLYISQSDDEGLKRQAQAAADRLNLTFEHYAGGSGDLGAALESFNRRIAVELK</sequence>
<dbReference type="RefSeq" id="WP_124927811.1">
    <property type="nucleotide sequence ID" value="NZ_BMOH01000003.1"/>
</dbReference>
<evidence type="ECO:0000313" key="2">
    <source>
        <dbReference type="EMBL" id="RRC97100.1"/>
    </source>
</evidence>
<gene>
    <name evidence="2" type="ORF">EHS89_19305</name>
</gene>
<reference evidence="2 3" key="1">
    <citation type="submission" date="2018-11" db="EMBL/GenBank/DDBJ databases">
        <title>The draft genome sequence of Amphritea balenae JAMM 1525T.</title>
        <authorList>
            <person name="Fang Z."/>
            <person name="Zhang Y."/>
            <person name="Han X."/>
        </authorList>
    </citation>
    <scope>NUCLEOTIDE SEQUENCE [LARGE SCALE GENOMIC DNA]</scope>
    <source>
        <strain evidence="2 3">JAMM 1525</strain>
    </source>
</reference>
<dbReference type="EMBL" id="RQXV01000014">
    <property type="protein sequence ID" value="RRC97100.1"/>
    <property type="molecule type" value="Genomic_DNA"/>
</dbReference>
<protein>
    <submittedName>
        <fullName evidence="2">DUF1638 domain-containing protein</fullName>
    </submittedName>
</protein>
<proteinExistence type="predicted"/>
<keyword evidence="3" id="KW-1185">Reference proteome</keyword>
<accession>A0A3P1SJF8</accession>
<feature type="domain" description="DUF1638" evidence="1">
    <location>
        <begin position="67"/>
        <end position="220"/>
    </location>
</feature>
<evidence type="ECO:0000313" key="3">
    <source>
        <dbReference type="Proteomes" id="UP000267535"/>
    </source>
</evidence>
<name>A0A3P1SJF8_9GAMM</name>
<dbReference type="OrthoDB" id="9814689at2"/>